<comment type="subcellular location">
    <subcellularLocation>
        <location evidence="13">Cytoplasm</location>
    </subcellularLocation>
</comment>
<dbReference type="HAMAP" id="MF_01864">
    <property type="entry name" value="tRNA_metthiotr_MiaB"/>
    <property type="match status" value="1"/>
</dbReference>
<dbReference type="RefSeq" id="WP_016484200.1">
    <property type="nucleotide sequence ID" value="NC_021487.1"/>
</dbReference>
<evidence type="ECO:0000259" key="14">
    <source>
        <dbReference type="PROSITE" id="PS50926"/>
    </source>
</evidence>
<dbReference type="PATRIC" id="fig|1303518.3.peg.3016"/>
<keyword evidence="13" id="KW-0819">tRNA processing</keyword>
<comment type="catalytic activity">
    <reaction evidence="9 13">
        <text>N(6)-dimethylallyladenosine(37) in tRNA + (sulfur carrier)-SH + AH2 + 2 S-adenosyl-L-methionine = 2-methylsulfanyl-N(6)-dimethylallyladenosine(37) in tRNA + (sulfur carrier)-H + 5'-deoxyadenosine + L-methionine + A + S-adenosyl-L-homocysteine + 2 H(+)</text>
        <dbReference type="Rhea" id="RHEA:37067"/>
        <dbReference type="Rhea" id="RHEA-COMP:10375"/>
        <dbReference type="Rhea" id="RHEA-COMP:10376"/>
        <dbReference type="Rhea" id="RHEA-COMP:14737"/>
        <dbReference type="Rhea" id="RHEA-COMP:14739"/>
        <dbReference type="ChEBI" id="CHEBI:13193"/>
        <dbReference type="ChEBI" id="CHEBI:15378"/>
        <dbReference type="ChEBI" id="CHEBI:17319"/>
        <dbReference type="ChEBI" id="CHEBI:17499"/>
        <dbReference type="ChEBI" id="CHEBI:29917"/>
        <dbReference type="ChEBI" id="CHEBI:57844"/>
        <dbReference type="ChEBI" id="CHEBI:57856"/>
        <dbReference type="ChEBI" id="CHEBI:59789"/>
        <dbReference type="ChEBI" id="CHEBI:64428"/>
        <dbReference type="ChEBI" id="CHEBI:74415"/>
        <dbReference type="ChEBI" id="CHEBI:74417"/>
        <dbReference type="EC" id="2.8.4.3"/>
    </reaction>
</comment>
<dbReference type="PROSITE" id="PS50926">
    <property type="entry name" value="TRAM"/>
    <property type="match status" value="1"/>
</dbReference>
<dbReference type="eggNOG" id="COG0621">
    <property type="taxonomic scope" value="Bacteria"/>
</dbReference>
<dbReference type="PROSITE" id="PS51449">
    <property type="entry name" value="MTTASE_N"/>
    <property type="match status" value="1"/>
</dbReference>
<dbReference type="NCBIfam" id="TIGR01574">
    <property type="entry name" value="miaB-methiolase"/>
    <property type="match status" value="1"/>
</dbReference>
<evidence type="ECO:0000256" key="13">
    <source>
        <dbReference type="HAMAP-Rule" id="MF_01864"/>
    </source>
</evidence>
<dbReference type="InterPro" id="IPR023404">
    <property type="entry name" value="rSAM_horseshoe"/>
</dbReference>
<keyword evidence="5 13" id="KW-0479">Metal-binding</keyword>
<evidence type="ECO:0000256" key="8">
    <source>
        <dbReference type="ARBA" id="ARBA00033765"/>
    </source>
</evidence>
<dbReference type="InterPro" id="IPR005839">
    <property type="entry name" value="Methylthiotransferase"/>
</dbReference>
<feature type="binding site" evidence="13">
    <location>
        <position position="96"/>
    </location>
    <ligand>
        <name>[4Fe-4S] cluster</name>
        <dbReference type="ChEBI" id="CHEBI:49883"/>
        <label>1</label>
    </ligand>
</feature>
<dbReference type="InterPro" id="IPR002792">
    <property type="entry name" value="TRAM_dom"/>
</dbReference>
<comment type="cofactor">
    <cofactor evidence="13">
        <name>[4Fe-4S] cluster</name>
        <dbReference type="ChEBI" id="CHEBI:49883"/>
    </cofactor>
    <text evidence="13">Binds 2 [4Fe-4S] clusters. One cluster is coordinated with 3 cysteines and an exchangeable S-adenosyl-L-methionine.</text>
</comment>
<comment type="similarity">
    <text evidence="13">Belongs to the methylthiotransferase family. MiaB subfamily.</text>
</comment>
<dbReference type="InParanoid" id="S0EXS2"/>
<dbReference type="InterPro" id="IPR038135">
    <property type="entry name" value="Methylthiotransferase_N_sf"/>
</dbReference>
<feature type="binding site" evidence="13">
    <location>
        <position position="62"/>
    </location>
    <ligand>
        <name>[4Fe-4S] cluster</name>
        <dbReference type="ChEBI" id="CHEBI:49883"/>
        <label>1</label>
    </ligand>
</feature>
<reference evidence="18" key="1">
    <citation type="submission" date="2013-03" db="EMBL/GenBank/DDBJ databases">
        <title>Genome sequence of Chthonomonas calidirosea, the first sequenced genome from the Armatimonadetes phylum (formally candidate division OP10).</title>
        <authorList>
            <person name="Lee K.C.Y."/>
            <person name="Morgan X.C."/>
            <person name="Dunfield P.F."/>
            <person name="Tamas I."/>
            <person name="Houghton K.M."/>
            <person name="Vyssotski M."/>
            <person name="Ryan J.L.J."/>
            <person name="Lagutin K."/>
            <person name="McDonald I.R."/>
            <person name="Stott M.B."/>
        </authorList>
    </citation>
    <scope>NUCLEOTIDE SEQUENCE [LARGE SCALE GENOMIC DNA]</scope>
    <source>
        <strain evidence="18">DSM 23976 / ICMP 18418 / T49</strain>
    </source>
</reference>
<feature type="binding site" evidence="13">
    <location>
        <position position="26"/>
    </location>
    <ligand>
        <name>[4Fe-4S] cluster</name>
        <dbReference type="ChEBI" id="CHEBI:49883"/>
        <label>1</label>
    </ligand>
</feature>
<dbReference type="NCBIfam" id="TIGR00089">
    <property type="entry name" value="MiaB/RimO family radical SAM methylthiotransferase"/>
    <property type="match status" value="1"/>
</dbReference>
<keyword evidence="6 13" id="KW-0408">Iron</keyword>
<dbReference type="InterPro" id="IPR006463">
    <property type="entry name" value="MiaB_methiolase"/>
</dbReference>
<evidence type="ECO:0000256" key="7">
    <source>
        <dbReference type="ARBA" id="ARBA00023014"/>
    </source>
</evidence>
<dbReference type="InterPro" id="IPR058240">
    <property type="entry name" value="rSAM_sf"/>
</dbReference>
<dbReference type="HOGENOM" id="CLU_018697_2_0_0"/>
<organism evidence="17 18">
    <name type="scientific">Chthonomonas calidirosea (strain DSM 23976 / ICMP 18418 / T49)</name>
    <dbReference type="NCBI Taxonomy" id="1303518"/>
    <lineage>
        <taxon>Bacteria</taxon>
        <taxon>Bacillati</taxon>
        <taxon>Armatimonadota</taxon>
        <taxon>Chthonomonadia</taxon>
        <taxon>Chthonomonadales</taxon>
        <taxon>Chthonomonadaceae</taxon>
        <taxon>Chthonomonas</taxon>
    </lineage>
</organism>
<dbReference type="AlphaFoldDB" id="S0EXS2"/>
<dbReference type="KEGG" id="ccz:CCALI_02911"/>
<dbReference type="Proteomes" id="UP000014227">
    <property type="component" value="Chromosome I"/>
</dbReference>
<evidence type="ECO:0000256" key="1">
    <source>
        <dbReference type="ARBA" id="ARBA00003234"/>
    </source>
</evidence>
<protein>
    <recommendedName>
        <fullName evidence="10 13">tRNA-2-methylthio-N(6)-dimethylallyladenosine synthase</fullName>
        <ecNumber evidence="8 13">2.8.4.3</ecNumber>
    </recommendedName>
    <alternativeName>
        <fullName evidence="12 13">(Dimethylallyl)adenosine tRNA methylthiotransferase MiaB</fullName>
    </alternativeName>
    <alternativeName>
        <fullName evidence="11 13">tRNA-i(6)A37 methylthiotransferase</fullName>
    </alternativeName>
</protein>
<feature type="domain" description="Radical SAM core" evidence="16">
    <location>
        <begin position="186"/>
        <end position="417"/>
    </location>
</feature>
<dbReference type="SFLD" id="SFLDG01061">
    <property type="entry name" value="methylthiotransferase"/>
    <property type="match status" value="1"/>
</dbReference>
<dbReference type="InterPro" id="IPR020612">
    <property type="entry name" value="Methylthiotransferase_CS"/>
</dbReference>
<dbReference type="InterPro" id="IPR007197">
    <property type="entry name" value="rSAM"/>
</dbReference>
<dbReference type="InterPro" id="IPR006638">
    <property type="entry name" value="Elp3/MiaA/NifB-like_rSAM"/>
</dbReference>
<dbReference type="GO" id="GO:0051539">
    <property type="term" value="F:4 iron, 4 sulfur cluster binding"/>
    <property type="evidence" value="ECO:0007669"/>
    <property type="project" value="UniProtKB-UniRule"/>
</dbReference>
<dbReference type="STRING" id="454171.CP488_01177"/>
<evidence type="ECO:0000259" key="16">
    <source>
        <dbReference type="PROSITE" id="PS51918"/>
    </source>
</evidence>
<dbReference type="SFLD" id="SFLDS00029">
    <property type="entry name" value="Radical_SAM"/>
    <property type="match status" value="1"/>
</dbReference>
<dbReference type="EMBL" id="HF951689">
    <property type="protein sequence ID" value="CCW36696.1"/>
    <property type="molecule type" value="Genomic_DNA"/>
</dbReference>
<gene>
    <name evidence="13" type="primary">miaB</name>
    <name evidence="17" type="ORF">CCALI_02911</name>
</gene>
<evidence type="ECO:0000256" key="12">
    <source>
        <dbReference type="ARBA" id="ARBA00081141"/>
    </source>
</evidence>
<accession>S0EXS2</accession>
<dbReference type="GO" id="GO:0046872">
    <property type="term" value="F:metal ion binding"/>
    <property type="evidence" value="ECO:0007669"/>
    <property type="project" value="UniProtKB-KW"/>
</dbReference>
<dbReference type="PROSITE" id="PS51918">
    <property type="entry name" value="RADICAL_SAM"/>
    <property type="match status" value="1"/>
</dbReference>
<dbReference type="Pfam" id="PF01938">
    <property type="entry name" value="TRAM"/>
    <property type="match status" value="1"/>
</dbReference>
<evidence type="ECO:0000256" key="10">
    <source>
        <dbReference type="ARBA" id="ARBA00068570"/>
    </source>
</evidence>
<evidence type="ECO:0000256" key="11">
    <source>
        <dbReference type="ARBA" id="ARBA00080698"/>
    </source>
</evidence>
<dbReference type="PROSITE" id="PS01278">
    <property type="entry name" value="MTTASE_RADICAL"/>
    <property type="match status" value="1"/>
</dbReference>
<evidence type="ECO:0000256" key="6">
    <source>
        <dbReference type="ARBA" id="ARBA00023004"/>
    </source>
</evidence>
<keyword evidence="18" id="KW-1185">Reference proteome</keyword>
<dbReference type="SFLD" id="SFLDG01082">
    <property type="entry name" value="B12-binding_domain_containing"/>
    <property type="match status" value="1"/>
</dbReference>
<feature type="binding site" evidence="13">
    <location>
        <position position="207"/>
    </location>
    <ligand>
        <name>[4Fe-4S] cluster</name>
        <dbReference type="ChEBI" id="CHEBI:49883"/>
        <label>2</label>
        <note>4Fe-4S-S-AdoMet</note>
    </ligand>
</feature>
<keyword evidence="13" id="KW-0963">Cytoplasm</keyword>
<dbReference type="Pfam" id="PF04055">
    <property type="entry name" value="Radical_SAM"/>
    <property type="match status" value="1"/>
</dbReference>
<dbReference type="Pfam" id="PF00919">
    <property type="entry name" value="UPF0004"/>
    <property type="match status" value="1"/>
</dbReference>
<keyword evidence="2 13" id="KW-0004">4Fe-4S</keyword>
<keyword evidence="3 13" id="KW-0808">Transferase</keyword>
<evidence type="ECO:0000256" key="5">
    <source>
        <dbReference type="ARBA" id="ARBA00022723"/>
    </source>
</evidence>
<dbReference type="CDD" id="cd01335">
    <property type="entry name" value="Radical_SAM"/>
    <property type="match status" value="1"/>
</dbReference>
<dbReference type="SMART" id="SM00729">
    <property type="entry name" value="Elp3"/>
    <property type="match status" value="1"/>
</dbReference>
<proteinExistence type="inferred from homology"/>
<dbReference type="GO" id="GO:0035597">
    <property type="term" value="F:tRNA-2-methylthio-N(6)-dimethylallyladenosine(37) synthase activity"/>
    <property type="evidence" value="ECO:0007669"/>
    <property type="project" value="UniProtKB-EC"/>
</dbReference>
<name>S0EXS2_CHTCT</name>
<keyword evidence="4 13" id="KW-0949">S-adenosyl-L-methionine</keyword>
<dbReference type="FunCoup" id="S0EXS2">
    <property type="interactions" value="448"/>
</dbReference>
<dbReference type="Gene3D" id="3.40.50.12160">
    <property type="entry name" value="Methylthiotransferase, N-terminal domain"/>
    <property type="match status" value="1"/>
</dbReference>
<dbReference type="FunFam" id="3.40.50.12160:FF:000003">
    <property type="entry name" value="CDK5 regulatory subunit-associated protein 1"/>
    <property type="match status" value="1"/>
</dbReference>
<comment type="function">
    <text evidence="1 13">Catalyzes the methylthiolation of N6-(dimethylallyl)adenosine (i(6)A), leading to the formation of 2-methylthio-N6-(dimethylallyl)adenosine (ms(2)i(6)A) at position 37 in tRNAs that read codons beginning with uridine.</text>
</comment>
<dbReference type="PANTHER" id="PTHR43020:SF2">
    <property type="entry name" value="MITOCHONDRIAL TRNA METHYLTHIOTRANSFERASE CDK5RAP1"/>
    <property type="match status" value="1"/>
</dbReference>
<dbReference type="PANTHER" id="PTHR43020">
    <property type="entry name" value="CDK5 REGULATORY SUBUNIT-ASSOCIATED PROTEIN 1"/>
    <property type="match status" value="1"/>
</dbReference>
<sequence>MQELLEKRSKETEEVVGGYHILTWGCQMNEEDSEQMGLFLEGMGYRPVEDMNRAEVILLNTCSVRAKPEEKVWSVLGKLRHLKERRPEIILGVCGCMAQVRAEEFRERAPHVDMVIGTGNIAMLPTLVQQVKQRRAQFSEQAAPLMATSESQGAASLKNFVPLTALALPPRKGAVVTDVPKRVVERKPKLKAHVPIMYGCDKFCTFCIVPLTRGRERSRPPEEIVAEIEMLARQGTKEVTLLGQTVNSYGKNLPGGKVPFYKLLERINAIPGIERIRFTSPYPRDFSDELIEAIARLEHVCEHVHLPLQVGDDELLAHMHRGYTVAQFCEIVDKLRARVPGIAITTDLMLGYPGETEEQFENTLRVVEKIRFDSAFMFAYSPRPGTKAAAMENQVPREVKIQRLNRLIALQNRITCEINAQQVGQIQEVLVEGFSRKDPSKLSGYTRTLKLVHFSMPPGSPRSPQSLIGRLVPVRLTEAHLTGFTGEFAG</sequence>
<evidence type="ECO:0000259" key="15">
    <source>
        <dbReference type="PROSITE" id="PS51449"/>
    </source>
</evidence>
<keyword evidence="7 13" id="KW-0411">Iron-sulfur</keyword>
<dbReference type="EC" id="2.8.4.3" evidence="8 13"/>
<evidence type="ECO:0000313" key="18">
    <source>
        <dbReference type="Proteomes" id="UP000014227"/>
    </source>
</evidence>
<dbReference type="FunFam" id="3.80.30.20:FF:000001">
    <property type="entry name" value="tRNA-2-methylthio-N(6)-dimethylallyladenosine synthase 2"/>
    <property type="match status" value="1"/>
</dbReference>
<comment type="subunit">
    <text evidence="13">Monomer.</text>
</comment>
<dbReference type="GO" id="GO:0005829">
    <property type="term" value="C:cytosol"/>
    <property type="evidence" value="ECO:0007669"/>
    <property type="project" value="TreeGrafter"/>
</dbReference>
<dbReference type="SUPFAM" id="SSF102114">
    <property type="entry name" value="Radical SAM enzymes"/>
    <property type="match status" value="1"/>
</dbReference>
<feature type="domain" description="MTTase N-terminal" evidence="15">
    <location>
        <begin position="17"/>
        <end position="133"/>
    </location>
</feature>
<evidence type="ECO:0000256" key="9">
    <source>
        <dbReference type="ARBA" id="ARBA00051425"/>
    </source>
</evidence>
<evidence type="ECO:0000256" key="2">
    <source>
        <dbReference type="ARBA" id="ARBA00022485"/>
    </source>
</evidence>
<feature type="binding site" evidence="13">
    <location>
        <position position="204"/>
    </location>
    <ligand>
        <name>[4Fe-4S] cluster</name>
        <dbReference type="ChEBI" id="CHEBI:49883"/>
        <label>2</label>
        <note>4Fe-4S-S-AdoMet</note>
    </ligand>
</feature>
<evidence type="ECO:0000256" key="4">
    <source>
        <dbReference type="ARBA" id="ARBA00022691"/>
    </source>
</evidence>
<feature type="domain" description="TRAM" evidence="14">
    <location>
        <begin position="420"/>
        <end position="490"/>
    </location>
</feature>
<evidence type="ECO:0000313" key="17">
    <source>
        <dbReference type="EMBL" id="CCW36696.1"/>
    </source>
</evidence>
<dbReference type="InterPro" id="IPR013848">
    <property type="entry name" value="Methylthiotransferase_N"/>
</dbReference>
<dbReference type="OrthoDB" id="9805215at2"/>
<feature type="binding site" evidence="13">
    <location>
        <position position="200"/>
    </location>
    <ligand>
        <name>[4Fe-4S] cluster</name>
        <dbReference type="ChEBI" id="CHEBI:49883"/>
        <label>2</label>
        <note>4Fe-4S-S-AdoMet</note>
    </ligand>
</feature>
<dbReference type="Gene3D" id="3.80.30.20">
    <property type="entry name" value="tm_1862 like domain"/>
    <property type="match status" value="1"/>
</dbReference>
<dbReference type="SFLD" id="SFLDF00273">
    <property type="entry name" value="(dimethylallyl)adenosine_tRNA"/>
    <property type="match status" value="1"/>
</dbReference>
<evidence type="ECO:0000256" key="3">
    <source>
        <dbReference type="ARBA" id="ARBA00022679"/>
    </source>
</evidence>